<reference evidence="13" key="2">
    <citation type="submission" date="2025-08" db="UniProtKB">
        <authorList>
            <consortium name="Ensembl"/>
        </authorList>
    </citation>
    <scope>IDENTIFICATION</scope>
</reference>
<evidence type="ECO:0000256" key="2">
    <source>
        <dbReference type="ARBA" id="ARBA00022475"/>
    </source>
</evidence>
<gene>
    <name evidence="13" type="primary">LOC100945808</name>
</gene>
<evidence type="ECO:0000256" key="4">
    <source>
        <dbReference type="ARBA" id="ARBA00022692"/>
    </source>
</evidence>
<keyword evidence="4 11" id="KW-0812">Transmembrane</keyword>
<evidence type="ECO:0000313" key="14">
    <source>
        <dbReference type="Proteomes" id="UP000005225"/>
    </source>
</evidence>
<dbReference type="InterPro" id="IPR000276">
    <property type="entry name" value="GPCR_Rhodpsn"/>
</dbReference>
<sequence length="327" mass="36003">VARGMTPMGTEYPNQTVVSHFFLEGLLYTAEHPALFFLLFLLIYTVTVAGNLLILLTVGSDPHLRSPMYHFLGHLSFLDACLSTVTVPKVMAGLLSRDGKVIPFEGCAVQLYSFHFLASTECFLYTVMAYDRYLAICQPLHYPVAMNRRMCAGLAGVTWATGAIHSAIHTSLTFHLLYCGPHHIAYFFCDIPPVLKLACADTTINELVMLANIGIVAAGCLILIFVSYVFIAAAVLRIRTAEGRQRAFSTCTAHLTVVFLYYLPPVCIYLQPRSSGAGAGAPAVFYTIITPMLNPFIYTLRNKEVKRALRRLLCLSPRVSQVGSPPP</sequence>
<feature type="transmembrane region" description="Helical" evidence="11">
    <location>
        <begin position="283"/>
        <end position="301"/>
    </location>
</feature>
<evidence type="ECO:0000256" key="3">
    <source>
        <dbReference type="ARBA" id="ARBA00022606"/>
    </source>
</evidence>
<dbReference type="PROSITE" id="PS50262">
    <property type="entry name" value="G_PROTEIN_RECEP_F1_2"/>
    <property type="match status" value="1"/>
</dbReference>
<evidence type="ECO:0000256" key="7">
    <source>
        <dbReference type="ARBA" id="ARBA00023040"/>
    </source>
</evidence>
<organism evidence="13 14">
    <name type="scientific">Otolemur garnettii</name>
    <name type="common">Small-eared galago</name>
    <name type="synonym">Garnett's greater bushbaby</name>
    <dbReference type="NCBI Taxonomy" id="30611"/>
    <lineage>
        <taxon>Eukaryota</taxon>
        <taxon>Metazoa</taxon>
        <taxon>Chordata</taxon>
        <taxon>Craniata</taxon>
        <taxon>Vertebrata</taxon>
        <taxon>Euteleostomi</taxon>
        <taxon>Mammalia</taxon>
        <taxon>Eutheria</taxon>
        <taxon>Euarchontoglires</taxon>
        <taxon>Primates</taxon>
        <taxon>Strepsirrhini</taxon>
        <taxon>Lorisiformes</taxon>
        <taxon>Galagidae</taxon>
        <taxon>Otolemur</taxon>
    </lineage>
</organism>
<dbReference type="EMBL" id="AAQR03130586">
    <property type="status" value="NOT_ANNOTATED_CDS"/>
    <property type="molecule type" value="Genomic_DNA"/>
</dbReference>
<evidence type="ECO:0000313" key="13">
    <source>
        <dbReference type="Ensembl" id="ENSOGAP00000022463.1"/>
    </source>
</evidence>
<dbReference type="STRING" id="30611.ENSOGAP00000022463"/>
<keyword evidence="8 11" id="KW-0472">Membrane</keyword>
<keyword evidence="10" id="KW-0807">Transducer</keyword>
<feature type="transmembrane region" description="Helical" evidence="11">
    <location>
        <begin position="151"/>
        <end position="168"/>
    </location>
</feature>
<dbReference type="Gene3D" id="1.20.1070.10">
    <property type="entry name" value="Rhodopsin 7-helix transmembrane proteins"/>
    <property type="match status" value="1"/>
</dbReference>
<dbReference type="SUPFAM" id="SSF81321">
    <property type="entry name" value="Family A G protein-coupled receptor-like"/>
    <property type="match status" value="1"/>
</dbReference>
<dbReference type="PRINTS" id="PR00245">
    <property type="entry name" value="OLFACTORYR"/>
</dbReference>
<dbReference type="GO" id="GO:0005886">
    <property type="term" value="C:plasma membrane"/>
    <property type="evidence" value="ECO:0007669"/>
    <property type="project" value="UniProtKB-SubCell"/>
</dbReference>
<keyword evidence="3" id="KW-0716">Sensory transduction</keyword>
<name>H0Y270_OTOGA</name>
<dbReference type="InterPro" id="IPR017452">
    <property type="entry name" value="GPCR_Rhodpsn_7TM"/>
</dbReference>
<evidence type="ECO:0000256" key="11">
    <source>
        <dbReference type="SAM" id="Phobius"/>
    </source>
</evidence>
<evidence type="ECO:0000259" key="12">
    <source>
        <dbReference type="PROSITE" id="PS50262"/>
    </source>
</evidence>
<evidence type="ECO:0000256" key="6">
    <source>
        <dbReference type="ARBA" id="ARBA00022989"/>
    </source>
</evidence>
<keyword evidence="5" id="KW-0552">Olfaction</keyword>
<dbReference type="InParanoid" id="H0Y270"/>
<dbReference type="eggNOG" id="ENOG502SI4A">
    <property type="taxonomic scope" value="Eukaryota"/>
</dbReference>
<feature type="domain" description="G-protein coupled receptors family 1 profile" evidence="12">
    <location>
        <begin position="50"/>
        <end position="298"/>
    </location>
</feature>
<evidence type="ECO:0000256" key="9">
    <source>
        <dbReference type="ARBA" id="ARBA00023170"/>
    </source>
</evidence>
<keyword evidence="7" id="KW-0297">G-protein coupled receptor</keyword>
<dbReference type="GeneTree" id="ENSGT01050000244869"/>
<dbReference type="HOGENOM" id="CLU_012526_1_0_1"/>
<dbReference type="Pfam" id="PF13853">
    <property type="entry name" value="7tm_4"/>
    <property type="match status" value="1"/>
</dbReference>
<dbReference type="AlphaFoldDB" id="H0Y270"/>
<keyword evidence="6 11" id="KW-1133">Transmembrane helix</keyword>
<dbReference type="Ensembl" id="ENSOGAT00000011060.2">
    <property type="protein sequence ID" value="ENSOGAP00000022463.1"/>
    <property type="gene ID" value="ENSOGAG00000011057.2"/>
</dbReference>
<evidence type="ECO:0000256" key="1">
    <source>
        <dbReference type="ARBA" id="ARBA00004651"/>
    </source>
</evidence>
<dbReference type="OMA" id="WATGAIH"/>
<reference evidence="14" key="1">
    <citation type="submission" date="2011-03" db="EMBL/GenBank/DDBJ databases">
        <title>Version 3 of the genome sequence of Otolemur garnettii (Bushbaby).</title>
        <authorList>
            <consortium name="The Broad Institute Genome Sequencing Platform"/>
            <person name="Di Palma F."/>
            <person name="Johnson J."/>
            <person name="Lander E.S."/>
            <person name="Lindblad-Toh K."/>
            <person name="Jaffe D.B."/>
            <person name="Gnerre S."/>
            <person name="MacCallum I."/>
            <person name="Przybylski D."/>
            <person name="Ribeiro F.J."/>
            <person name="Burton J.N."/>
            <person name="Walker B.J."/>
            <person name="Sharpe T."/>
            <person name="Hall G."/>
        </authorList>
    </citation>
    <scope>NUCLEOTIDE SEQUENCE [LARGE SCALE GENOMIC DNA]</scope>
</reference>
<reference evidence="13" key="3">
    <citation type="submission" date="2025-09" db="UniProtKB">
        <authorList>
            <consortium name="Ensembl"/>
        </authorList>
    </citation>
    <scope>IDENTIFICATION</scope>
</reference>
<feature type="transmembrane region" description="Helical" evidence="11">
    <location>
        <begin position="213"/>
        <end position="235"/>
    </location>
</feature>
<protein>
    <submittedName>
        <fullName evidence="13">Olfactory receptor family 10 subfamily S member 1</fullName>
    </submittedName>
</protein>
<keyword evidence="14" id="KW-1185">Reference proteome</keyword>
<keyword evidence="2" id="KW-1003">Cell membrane</keyword>
<dbReference type="FunCoup" id="H0Y270">
    <property type="interactions" value="471"/>
</dbReference>
<evidence type="ECO:0000256" key="5">
    <source>
        <dbReference type="ARBA" id="ARBA00022725"/>
    </source>
</evidence>
<feature type="transmembrane region" description="Helical" evidence="11">
    <location>
        <begin position="71"/>
        <end position="91"/>
    </location>
</feature>
<proteinExistence type="predicted"/>
<feature type="transmembrane region" description="Helical" evidence="11">
    <location>
        <begin position="34"/>
        <end position="59"/>
    </location>
</feature>
<dbReference type="GO" id="GO:0004930">
    <property type="term" value="F:G protein-coupled receptor activity"/>
    <property type="evidence" value="ECO:0007669"/>
    <property type="project" value="UniProtKB-KW"/>
</dbReference>
<dbReference type="FunFam" id="1.20.1070.10:FF:000001">
    <property type="entry name" value="Olfactory receptor"/>
    <property type="match status" value="1"/>
</dbReference>
<keyword evidence="9" id="KW-0675">Receptor</keyword>
<dbReference type="GO" id="GO:0004984">
    <property type="term" value="F:olfactory receptor activity"/>
    <property type="evidence" value="ECO:0007669"/>
    <property type="project" value="InterPro"/>
</dbReference>
<comment type="subcellular location">
    <subcellularLocation>
        <location evidence="1">Cell membrane</location>
        <topology evidence="1">Multi-pass membrane protein</topology>
    </subcellularLocation>
</comment>
<feature type="transmembrane region" description="Helical" evidence="11">
    <location>
        <begin position="247"/>
        <end position="263"/>
    </location>
</feature>
<dbReference type="InterPro" id="IPR000725">
    <property type="entry name" value="Olfact_rcpt"/>
</dbReference>
<dbReference type="PRINTS" id="PR00237">
    <property type="entry name" value="GPCRRHODOPSN"/>
</dbReference>
<evidence type="ECO:0000256" key="8">
    <source>
        <dbReference type="ARBA" id="ARBA00023136"/>
    </source>
</evidence>
<feature type="transmembrane region" description="Helical" evidence="11">
    <location>
        <begin position="111"/>
        <end position="130"/>
    </location>
</feature>
<accession>H0Y270</accession>
<evidence type="ECO:0000256" key="10">
    <source>
        <dbReference type="ARBA" id="ARBA00023224"/>
    </source>
</evidence>
<dbReference type="Proteomes" id="UP000005225">
    <property type="component" value="Unassembled WGS sequence"/>
</dbReference>
<dbReference type="PANTHER" id="PTHR26453">
    <property type="entry name" value="OLFACTORY RECEPTOR"/>
    <property type="match status" value="1"/>
</dbReference>